<evidence type="ECO:0000313" key="2">
    <source>
        <dbReference type="EMBL" id="GHH35815.1"/>
    </source>
</evidence>
<protein>
    <submittedName>
        <fullName evidence="2">ABC transporter permease</fullName>
    </submittedName>
</protein>
<feature type="transmembrane region" description="Helical" evidence="1">
    <location>
        <begin position="231"/>
        <end position="249"/>
    </location>
</feature>
<feature type="transmembrane region" description="Helical" evidence="1">
    <location>
        <begin position="141"/>
        <end position="162"/>
    </location>
</feature>
<feature type="transmembrane region" description="Helical" evidence="1">
    <location>
        <begin position="169"/>
        <end position="190"/>
    </location>
</feature>
<feature type="transmembrane region" description="Helical" evidence="1">
    <location>
        <begin position="21"/>
        <end position="39"/>
    </location>
</feature>
<evidence type="ECO:0000256" key="1">
    <source>
        <dbReference type="SAM" id="Phobius"/>
    </source>
</evidence>
<keyword evidence="1" id="KW-0812">Transmembrane</keyword>
<evidence type="ECO:0000313" key="3">
    <source>
        <dbReference type="Proteomes" id="UP000605568"/>
    </source>
</evidence>
<keyword evidence="3" id="KW-1185">Reference proteome</keyword>
<gene>
    <name evidence="2" type="ORF">GCM10017774_21650</name>
</gene>
<organism evidence="2 3">
    <name type="scientific">Lentzea cavernae</name>
    <dbReference type="NCBI Taxonomy" id="2020703"/>
    <lineage>
        <taxon>Bacteria</taxon>
        <taxon>Bacillati</taxon>
        <taxon>Actinomycetota</taxon>
        <taxon>Actinomycetes</taxon>
        <taxon>Pseudonocardiales</taxon>
        <taxon>Pseudonocardiaceae</taxon>
        <taxon>Lentzea</taxon>
    </lineage>
</organism>
<proteinExistence type="predicted"/>
<name>A0ABQ3MAL0_9PSEU</name>
<comment type="caution">
    <text evidence="2">The sequence shown here is derived from an EMBL/GenBank/DDBJ whole genome shotgun (WGS) entry which is preliminary data.</text>
</comment>
<accession>A0ABQ3MAL0</accession>
<dbReference type="Proteomes" id="UP000605568">
    <property type="component" value="Unassembled WGS sequence"/>
</dbReference>
<dbReference type="EMBL" id="BNAR01000003">
    <property type="protein sequence ID" value="GHH35815.1"/>
    <property type="molecule type" value="Genomic_DNA"/>
</dbReference>
<sequence length="254" mass="26382">MSLMTLLAVERIKLFSTRSPYWCSALALVLGVGLTAIIAASTDNGQLSLGATQFGSSQLALSVVLVMAALAVTTEYRFSTIRATFLAVPNRTSALVAKTVVVAFIAALLGEIIAFGSVGIAKVLSPASDLAITTSDEWRHVAGVGLLYGIGAIIAIAVGILVRQTAGAVAILLVWNMLLEGLIGIIPKAGVKIQAWLPFMNANHFLQLGGGDPAESPGAGVDFKFSQWGSLAYFAAIAVAMLVVALIVAKRRDA</sequence>
<keyword evidence="1" id="KW-0472">Membrane</keyword>
<reference evidence="3" key="1">
    <citation type="journal article" date="2019" name="Int. J. Syst. Evol. Microbiol.">
        <title>The Global Catalogue of Microorganisms (GCM) 10K type strain sequencing project: providing services to taxonomists for standard genome sequencing and annotation.</title>
        <authorList>
            <consortium name="The Broad Institute Genomics Platform"/>
            <consortium name="The Broad Institute Genome Sequencing Center for Infectious Disease"/>
            <person name="Wu L."/>
            <person name="Ma J."/>
        </authorList>
    </citation>
    <scope>NUCLEOTIDE SEQUENCE [LARGE SCALE GENOMIC DNA]</scope>
    <source>
        <strain evidence="3">CGMCC 4.7367</strain>
    </source>
</reference>
<keyword evidence="1" id="KW-1133">Transmembrane helix</keyword>
<feature type="transmembrane region" description="Helical" evidence="1">
    <location>
        <begin position="59"/>
        <end position="78"/>
    </location>
</feature>
<feature type="transmembrane region" description="Helical" evidence="1">
    <location>
        <begin position="99"/>
        <end position="121"/>
    </location>
</feature>